<dbReference type="Pfam" id="PF06796">
    <property type="entry name" value="NapE"/>
    <property type="match status" value="1"/>
</dbReference>
<keyword evidence="1" id="KW-0472">Membrane</keyword>
<keyword evidence="3" id="KW-1185">Reference proteome</keyword>
<evidence type="ECO:0000313" key="2">
    <source>
        <dbReference type="EMBL" id="ATX77388.1"/>
    </source>
</evidence>
<gene>
    <name evidence="2" type="primary">napE</name>
    <name evidence="2" type="ORF">REIFOR_02255</name>
</gene>
<organism evidence="2 3">
    <name type="scientific">Reinekea forsetii</name>
    <dbReference type="NCBI Taxonomy" id="1336806"/>
    <lineage>
        <taxon>Bacteria</taxon>
        <taxon>Pseudomonadati</taxon>
        <taxon>Pseudomonadota</taxon>
        <taxon>Gammaproteobacteria</taxon>
        <taxon>Oceanospirillales</taxon>
        <taxon>Saccharospirillaceae</taxon>
        <taxon>Reinekea</taxon>
    </lineage>
</organism>
<sequence length="50" mass="5749">MAQQPTEKKHERRAFLFITVFLFPFMTIVLVGGYGLAIWMSQLLLGPSTY</sequence>
<reference evidence="2 3" key="1">
    <citation type="journal article" date="2017" name="Environ. Microbiol.">
        <title>Genomic and physiological analyses of 'Reinekea forsetii' reveal a versatile opportunistic lifestyle during spring algae blooms.</title>
        <authorList>
            <person name="Avci B."/>
            <person name="Hahnke R.L."/>
            <person name="Chafee M."/>
            <person name="Fischer T."/>
            <person name="Gruber-Vodicka H."/>
            <person name="Tegetmeyer H.E."/>
            <person name="Harder J."/>
            <person name="Fuchs B.M."/>
            <person name="Amann R.I."/>
            <person name="Teeling H."/>
        </authorList>
    </citation>
    <scope>NUCLEOTIDE SEQUENCE [LARGE SCALE GENOMIC DNA]</scope>
    <source>
        <strain evidence="2 3">Hel1_31_D35</strain>
    </source>
</reference>
<proteinExistence type="predicted"/>
<protein>
    <submittedName>
        <fullName evidence="2">Periplasmic nitrate reductase, NapE protein</fullName>
    </submittedName>
</protein>
<feature type="transmembrane region" description="Helical" evidence="1">
    <location>
        <begin position="14"/>
        <end position="40"/>
    </location>
</feature>
<dbReference type="Proteomes" id="UP000229757">
    <property type="component" value="Chromosome"/>
</dbReference>
<dbReference type="EMBL" id="CP011797">
    <property type="protein sequence ID" value="ATX77388.1"/>
    <property type="molecule type" value="Genomic_DNA"/>
</dbReference>
<evidence type="ECO:0000313" key="3">
    <source>
        <dbReference type="Proteomes" id="UP000229757"/>
    </source>
</evidence>
<keyword evidence="1" id="KW-1133">Transmembrane helix</keyword>
<keyword evidence="1" id="KW-0812">Transmembrane</keyword>
<name>A0A2K8KRN9_9GAMM</name>
<evidence type="ECO:0000256" key="1">
    <source>
        <dbReference type="SAM" id="Phobius"/>
    </source>
</evidence>
<dbReference type="RefSeq" id="WP_100257648.1">
    <property type="nucleotide sequence ID" value="NZ_CP011797.1"/>
</dbReference>
<dbReference type="AlphaFoldDB" id="A0A2K8KRN9"/>
<dbReference type="InterPro" id="IPR010649">
    <property type="entry name" value="NapE_TorE"/>
</dbReference>
<dbReference type="OrthoDB" id="7596241at2"/>
<accession>A0A2K8KRN9</accession>
<dbReference type="KEGG" id="rfo:REIFOR_02255"/>